<proteinExistence type="predicted"/>
<evidence type="ECO:0000259" key="2">
    <source>
        <dbReference type="PROSITE" id="PS51658"/>
    </source>
</evidence>
<reference evidence="3" key="2">
    <citation type="submission" date="2021-04" db="EMBL/GenBank/DDBJ databases">
        <authorList>
            <person name="Gilroy R."/>
        </authorList>
    </citation>
    <scope>NUCLEOTIDE SEQUENCE</scope>
    <source>
        <strain evidence="3">1719</strain>
    </source>
</reference>
<protein>
    <submittedName>
        <fullName evidence="3">Bifunctional nuclease family protein</fullName>
    </submittedName>
</protein>
<gene>
    <name evidence="3" type="ORF">H9853_08005</name>
</gene>
<feature type="domain" description="UVR" evidence="1">
    <location>
        <begin position="167"/>
        <end position="202"/>
    </location>
</feature>
<sequence length="204" mass="23070">MDKVRLDIVGLSFSETQSGAYALVFAEQSGNRRLPVIIGGYEAQAIAIEIEGMEPSRPLTHDLLKAVFIKTEVELIEVLIYDLQDGVFYAKLICKQGEETFEIDSRTSDAIALAVRLNCPIFTREFILDEAGIIIDSDDFAFLENLEGTTEQEVSSSPKKKKSAYSSYSNEQLEERLQKAINDEQYEMAAEIRDEIDRRSKDKR</sequence>
<dbReference type="InterPro" id="IPR036104">
    <property type="entry name" value="BFN_sf"/>
</dbReference>
<reference evidence="3" key="1">
    <citation type="journal article" date="2021" name="PeerJ">
        <title>Extensive microbial diversity within the chicken gut microbiome revealed by metagenomics and culture.</title>
        <authorList>
            <person name="Gilroy R."/>
            <person name="Ravi A."/>
            <person name="Getino M."/>
            <person name="Pursley I."/>
            <person name="Horton D.L."/>
            <person name="Alikhan N.F."/>
            <person name="Baker D."/>
            <person name="Gharbi K."/>
            <person name="Hall N."/>
            <person name="Watson M."/>
            <person name="Adriaenssens E.M."/>
            <person name="Foster-Nyarko E."/>
            <person name="Jarju S."/>
            <person name="Secka A."/>
            <person name="Antonio M."/>
            <person name="Oren A."/>
            <person name="Chaudhuri R.R."/>
            <person name="La Ragione R."/>
            <person name="Hildebrand F."/>
            <person name="Pallen M.J."/>
        </authorList>
    </citation>
    <scope>NUCLEOTIDE SEQUENCE</scope>
    <source>
        <strain evidence="3">1719</strain>
    </source>
</reference>
<dbReference type="GO" id="GO:0004518">
    <property type="term" value="F:nuclease activity"/>
    <property type="evidence" value="ECO:0007669"/>
    <property type="project" value="InterPro"/>
</dbReference>
<dbReference type="Pfam" id="PF02151">
    <property type="entry name" value="UVR"/>
    <property type="match status" value="1"/>
</dbReference>
<evidence type="ECO:0000259" key="1">
    <source>
        <dbReference type="PROSITE" id="PS50151"/>
    </source>
</evidence>
<dbReference type="Gene3D" id="3.10.690.10">
    <property type="entry name" value="Bifunctional nuclease domain"/>
    <property type="match status" value="1"/>
</dbReference>
<accession>A0A9D2AZJ4</accession>
<evidence type="ECO:0000313" key="4">
    <source>
        <dbReference type="Proteomes" id="UP000824156"/>
    </source>
</evidence>
<dbReference type="InterPro" id="IPR003729">
    <property type="entry name" value="Bi_nuclease_dom"/>
</dbReference>
<dbReference type="AlphaFoldDB" id="A0A9D2AZJ4"/>
<dbReference type="EMBL" id="DXEZ01000222">
    <property type="protein sequence ID" value="HIX54954.1"/>
    <property type="molecule type" value="Genomic_DNA"/>
</dbReference>
<dbReference type="PANTHER" id="PTHR15160:SF1">
    <property type="entry name" value="VON HIPPEL-LINDAU DISEASE TUMOR SUPPRESSOR"/>
    <property type="match status" value="1"/>
</dbReference>
<name>A0A9D2AZJ4_9SPHI</name>
<dbReference type="PROSITE" id="PS51658">
    <property type="entry name" value="BFN"/>
    <property type="match status" value="1"/>
</dbReference>
<feature type="domain" description="BFN" evidence="2">
    <location>
        <begin position="3"/>
        <end position="135"/>
    </location>
</feature>
<dbReference type="Proteomes" id="UP000824156">
    <property type="component" value="Unassembled WGS sequence"/>
</dbReference>
<organism evidence="3 4">
    <name type="scientific">Candidatus Sphingobacterium stercoripullorum</name>
    <dbReference type="NCBI Taxonomy" id="2838759"/>
    <lineage>
        <taxon>Bacteria</taxon>
        <taxon>Pseudomonadati</taxon>
        <taxon>Bacteroidota</taxon>
        <taxon>Sphingobacteriia</taxon>
        <taxon>Sphingobacteriales</taxon>
        <taxon>Sphingobacteriaceae</taxon>
        <taxon>Sphingobacterium</taxon>
    </lineage>
</organism>
<dbReference type="PROSITE" id="PS50151">
    <property type="entry name" value="UVR"/>
    <property type="match status" value="1"/>
</dbReference>
<dbReference type="InterPro" id="IPR001943">
    <property type="entry name" value="UVR_dom"/>
</dbReference>
<dbReference type="PANTHER" id="PTHR15160">
    <property type="entry name" value="VON HIPPEL-LINDAU PROTEIN"/>
    <property type="match status" value="1"/>
</dbReference>
<dbReference type="SUPFAM" id="SSF103256">
    <property type="entry name" value="Hypothetical protein TM0160"/>
    <property type="match status" value="1"/>
</dbReference>
<comment type="caution">
    <text evidence="3">The sequence shown here is derived from an EMBL/GenBank/DDBJ whole genome shotgun (WGS) entry which is preliminary data.</text>
</comment>
<evidence type="ECO:0000313" key="3">
    <source>
        <dbReference type="EMBL" id="HIX54954.1"/>
    </source>
</evidence>
<dbReference type="Pfam" id="PF02577">
    <property type="entry name" value="BFN_dom"/>
    <property type="match status" value="1"/>
</dbReference>